<dbReference type="OrthoDB" id="19174at2759"/>
<evidence type="ECO:0000256" key="1">
    <source>
        <dbReference type="ARBA" id="ARBA00022737"/>
    </source>
</evidence>
<dbReference type="PANTHER" id="PTHR24126:SF14">
    <property type="entry name" value="ANK_REP_REGION DOMAIN-CONTAINING PROTEIN"/>
    <property type="match status" value="1"/>
</dbReference>
<dbReference type="RefSeq" id="XP_013312957.1">
    <property type="nucleotide sequence ID" value="XM_013457503.1"/>
</dbReference>
<proteinExistence type="predicted"/>
<dbReference type="Proteomes" id="UP000054342">
    <property type="component" value="Unassembled WGS sequence"/>
</dbReference>
<sequence length="227" mass="25034">MSISDLNPFLLAALTPDPDSRLLPLLRAKPELASAQDAHGYSLLHAASSYNHVELLRSLVHEFNVDVNLKDEDGETCLFVAETVEVAKCLVEELHVDLGVRNDEGMTAAEKFESEQEYPEIAEYLQPHAAQNTTADAASSRAGPVSNGIQHPPPLPPNVTFNIDTAPSATGSSMDQEPDPEFRRRIEELAARENFHTDEGQRELRELITDAVRGVGSEERDVRRRLG</sequence>
<dbReference type="SUPFAM" id="SSF48403">
    <property type="entry name" value="Ankyrin repeat"/>
    <property type="match status" value="1"/>
</dbReference>
<dbReference type="InterPro" id="IPR036770">
    <property type="entry name" value="Ankyrin_rpt-contain_sf"/>
</dbReference>
<evidence type="ECO:0000256" key="3">
    <source>
        <dbReference type="PROSITE-ProRule" id="PRU00023"/>
    </source>
</evidence>
<organism evidence="4 5">
    <name type="scientific">Exophiala xenobiotica</name>
    <dbReference type="NCBI Taxonomy" id="348802"/>
    <lineage>
        <taxon>Eukaryota</taxon>
        <taxon>Fungi</taxon>
        <taxon>Dikarya</taxon>
        <taxon>Ascomycota</taxon>
        <taxon>Pezizomycotina</taxon>
        <taxon>Eurotiomycetes</taxon>
        <taxon>Chaetothyriomycetidae</taxon>
        <taxon>Chaetothyriales</taxon>
        <taxon>Herpotrichiellaceae</taxon>
        <taxon>Exophiala</taxon>
    </lineage>
</organism>
<dbReference type="Gene3D" id="1.25.40.20">
    <property type="entry name" value="Ankyrin repeat-containing domain"/>
    <property type="match status" value="1"/>
</dbReference>
<gene>
    <name evidence="4" type="ORF">PV05_08014</name>
</gene>
<reference evidence="4 5" key="1">
    <citation type="submission" date="2015-01" db="EMBL/GenBank/DDBJ databases">
        <title>The Genome Sequence of Exophiala xenobiotica CBS118157.</title>
        <authorList>
            <consortium name="The Broad Institute Genomics Platform"/>
            <person name="Cuomo C."/>
            <person name="de Hoog S."/>
            <person name="Gorbushina A."/>
            <person name="Stielow B."/>
            <person name="Teixiera M."/>
            <person name="Abouelleil A."/>
            <person name="Chapman S.B."/>
            <person name="Priest M."/>
            <person name="Young S.K."/>
            <person name="Wortman J."/>
            <person name="Nusbaum C."/>
            <person name="Birren B."/>
        </authorList>
    </citation>
    <scope>NUCLEOTIDE SEQUENCE [LARGE SCALE GENOMIC DNA]</scope>
    <source>
        <strain evidence="4 5">CBS 118157</strain>
    </source>
</reference>
<keyword evidence="5" id="KW-1185">Reference proteome</keyword>
<dbReference type="GeneID" id="25329922"/>
<dbReference type="AlphaFoldDB" id="A0A0D2EAK7"/>
<dbReference type="Pfam" id="PF13857">
    <property type="entry name" value="Ank_5"/>
    <property type="match status" value="1"/>
</dbReference>
<accession>A0A0D2EAK7</accession>
<dbReference type="STRING" id="348802.A0A0D2EAK7"/>
<dbReference type="HOGENOM" id="CLU_078327_0_0_1"/>
<dbReference type="EMBL" id="KN847321">
    <property type="protein sequence ID" value="KIW52373.1"/>
    <property type="molecule type" value="Genomic_DNA"/>
</dbReference>
<name>A0A0D2EAK7_9EURO</name>
<feature type="repeat" description="ANK" evidence="3">
    <location>
        <begin position="39"/>
        <end position="72"/>
    </location>
</feature>
<protein>
    <submittedName>
        <fullName evidence="4">Uncharacterized protein</fullName>
    </submittedName>
</protein>
<keyword evidence="1" id="KW-0677">Repeat</keyword>
<dbReference type="PROSITE" id="PS50088">
    <property type="entry name" value="ANK_REPEAT"/>
    <property type="match status" value="1"/>
</dbReference>
<keyword evidence="2 3" id="KW-0040">ANK repeat</keyword>
<dbReference type="InterPro" id="IPR002110">
    <property type="entry name" value="Ankyrin_rpt"/>
</dbReference>
<evidence type="ECO:0000313" key="4">
    <source>
        <dbReference type="EMBL" id="KIW52373.1"/>
    </source>
</evidence>
<dbReference type="PANTHER" id="PTHR24126">
    <property type="entry name" value="ANKYRIN REPEAT, PH AND SEC7 DOMAIN CONTAINING PROTEIN SECG-RELATED"/>
    <property type="match status" value="1"/>
</dbReference>
<evidence type="ECO:0000256" key="2">
    <source>
        <dbReference type="ARBA" id="ARBA00023043"/>
    </source>
</evidence>
<evidence type="ECO:0000313" key="5">
    <source>
        <dbReference type="Proteomes" id="UP000054342"/>
    </source>
</evidence>